<name>A0A0K1ENH4_CHOCO</name>
<sequence length="198" mass="22140">MDKISMTYFVDFVLKAGTPKLTGVREIKERKDELFTDFYRQIREAIIDMHRGNKNDRVLDDFLAAQTDERRRRIYPGIVAGYRKLLASGKVTWFDPPVGTCQLGDVSINVNPELGLVIDGKPHLVKMYFRGESLSAKRLTVMLNLLTNGMDGIAAPGTSFAVLDVRKAKLHAPKVPNPRLNTLLRGEAASFATIYASL</sequence>
<dbReference type="Proteomes" id="UP000067626">
    <property type="component" value="Chromosome"/>
</dbReference>
<proteinExistence type="predicted"/>
<evidence type="ECO:0000313" key="2">
    <source>
        <dbReference type="Proteomes" id="UP000067626"/>
    </source>
</evidence>
<evidence type="ECO:0000313" key="1">
    <source>
        <dbReference type="EMBL" id="AKT42143.1"/>
    </source>
</evidence>
<dbReference type="KEGG" id="ccro:CMC5_063660"/>
<accession>A0A0K1ENH4</accession>
<dbReference type="STRING" id="52.CMC5_063660"/>
<gene>
    <name evidence="1" type="ORF">CMC5_063660</name>
</gene>
<reference evidence="1 2" key="1">
    <citation type="submission" date="2015-07" db="EMBL/GenBank/DDBJ databases">
        <title>Genome analysis of myxobacterium Chondromyces crocatus Cm c5 reveals a high potential for natural compound synthesis and the genetic basis for the loss of fruiting body formation.</title>
        <authorList>
            <person name="Zaburannyi N."/>
            <person name="Bunk B."/>
            <person name="Maier J."/>
            <person name="Overmann J."/>
            <person name="Mueller R."/>
        </authorList>
    </citation>
    <scope>NUCLEOTIDE SEQUENCE [LARGE SCALE GENOMIC DNA]</scope>
    <source>
        <strain evidence="1 2">Cm c5</strain>
    </source>
</reference>
<protein>
    <submittedName>
        <fullName evidence="1">Uncharacterized protein</fullName>
    </submittedName>
</protein>
<dbReference type="RefSeq" id="WP_050436235.1">
    <property type="nucleotide sequence ID" value="NZ_CP012159.1"/>
</dbReference>
<dbReference type="OrthoDB" id="1423687at2"/>
<keyword evidence="2" id="KW-1185">Reference proteome</keyword>
<dbReference type="AlphaFoldDB" id="A0A0K1ENH4"/>
<organism evidence="1 2">
    <name type="scientific">Chondromyces crocatus</name>
    <dbReference type="NCBI Taxonomy" id="52"/>
    <lineage>
        <taxon>Bacteria</taxon>
        <taxon>Pseudomonadati</taxon>
        <taxon>Myxococcota</taxon>
        <taxon>Polyangia</taxon>
        <taxon>Polyangiales</taxon>
        <taxon>Polyangiaceae</taxon>
        <taxon>Chondromyces</taxon>
    </lineage>
</organism>
<dbReference type="EMBL" id="CP012159">
    <property type="protein sequence ID" value="AKT42143.1"/>
    <property type="molecule type" value="Genomic_DNA"/>
</dbReference>